<reference evidence="9 10" key="1">
    <citation type="submission" date="2024-04" db="EMBL/GenBank/DDBJ databases">
        <authorList>
            <person name="Fracassetti M."/>
        </authorList>
    </citation>
    <scope>NUCLEOTIDE SEQUENCE [LARGE SCALE GENOMIC DNA]</scope>
</reference>
<accession>A0AAV2GWR9</accession>
<dbReference type="GO" id="GO:0006629">
    <property type="term" value="P:lipid metabolic process"/>
    <property type="evidence" value="ECO:0007669"/>
    <property type="project" value="InterPro"/>
</dbReference>
<keyword evidence="10" id="KW-1185">Reference proteome</keyword>
<dbReference type="GO" id="GO:0008889">
    <property type="term" value="F:glycerophosphodiester phosphodiesterase activity"/>
    <property type="evidence" value="ECO:0007669"/>
    <property type="project" value="UniProtKB-EC"/>
</dbReference>
<evidence type="ECO:0000256" key="2">
    <source>
        <dbReference type="ARBA" id="ARBA00022729"/>
    </source>
</evidence>
<feature type="domain" description="GP-PDE" evidence="8">
    <location>
        <begin position="49"/>
        <end position="340"/>
    </location>
</feature>
<dbReference type="SUPFAM" id="SSF51695">
    <property type="entry name" value="PLC-like phosphodiesterases"/>
    <property type="match status" value="2"/>
</dbReference>
<gene>
    <name evidence="9" type="ORF">LTRI10_LOCUS54034</name>
</gene>
<keyword evidence="4" id="KW-0378">Hydrolase</keyword>
<keyword evidence="3" id="KW-0319">Glycerol metabolism</keyword>
<dbReference type="Proteomes" id="UP001497516">
    <property type="component" value="Chromosome 9"/>
</dbReference>
<dbReference type="FunFam" id="3.20.20.190:FF:000011">
    <property type="entry name" value="Glycerophosphodiester phosphodiesterase GDPDL3"/>
    <property type="match status" value="1"/>
</dbReference>
<evidence type="ECO:0000256" key="1">
    <source>
        <dbReference type="ARBA" id="ARBA00012247"/>
    </source>
</evidence>
<comment type="catalytic activity">
    <reaction evidence="6">
        <text>a sn-glycero-3-phosphodiester + H2O = an alcohol + sn-glycerol 3-phosphate + H(+)</text>
        <dbReference type="Rhea" id="RHEA:12969"/>
        <dbReference type="ChEBI" id="CHEBI:15377"/>
        <dbReference type="ChEBI" id="CHEBI:15378"/>
        <dbReference type="ChEBI" id="CHEBI:30879"/>
        <dbReference type="ChEBI" id="CHEBI:57597"/>
        <dbReference type="ChEBI" id="CHEBI:83408"/>
        <dbReference type="EC" id="3.1.4.46"/>
    </reaction>
</comment>
<sequence length="748" mass="81732">MTRSLLLVLLFIHATLAASAAPSGDAPPPGDAGAANGSSVWQTLHGEQPKVVAHGGFSGLYPQSTPTANAIAALYPKLILLCNLQITMDKVGICVANLDLSEGTSIAVEYPNKTKTYKVNGKDVTGYFSVDYTMNQLNNVIATQSVLSRPDAFDIDPIPTFDDFRASIAAPRWIHVEYPQFYDEHKLSYEDYFDKNSLRGINYLSTPELTFLKAISAMKPPTMKLYFAFKGREELEPTTNQTYGELLLNKLKPMITGIVVPREYIWPVEKSNYLAPEPNPLVADAHELGLEVYVYGFANDNVLSYNYSYDPTEEYLQFTSKGFSVDGFITDFPPTAMNAVECFAKYNNSESRREGQPLVITNGGASGIYAGSTDLAYQKAVDDEADIIDCSVQMSKDGVAFCMATADLSVDTTAATIFPDRATTIPEIQKDDGIFSFDLEWSDIQSLQPQLSSPFEKTSDLKRNPAVKNEGKFMTLDQFLQFAKAKSVPGILINIDNAAYLASKEGHDVVTTVSTALHKASFDKQTTQQVLIQSDDTSVLAKFSNLGYKRVLAVKEEVSDVPKATVDEIKKYADAVTLTRFSIIPTSHGFTRKETNSVLALQAANLSVFVTTLNNEYLSLAFDYNSDAMFEIATYTQMVQVNGTITEYPGTANKYLKNPCSNLNDPDLMYAILPITPGQMLNLTKYSENLSPPKPALAVKDIADPPLPPAIKVQEDGAPPPGSSACAHSGLSIAAMALLSLLNGLFRI</sequence>
<feature type="signal peptide" evidence="7">
    <location>
        <begin position="1"/>
        <end position="17"/>
    </location>
</feature>
<dbReference type="InterPro" id="IPR017946">
    <property type="entry name" value="PLC-like_Pdiesterase_TIM-brl"/>
</dbReference>
<evidence type="ECO:0000256" key="3">
    <source>
        <dbReference type="ARBA" id="ARBA00022798"/>
    </source>
</evidence>
<name>A0AAV2GWR9_9ROSI</name>
<protein>
    <recommendedName>
        <fullName evidence="1">glycerophosphodiester phosphodiesterase</fullName>
        <ecNumber evidence="1">3.1.4.46</ecNumber>
    </recommendedName>
</protein>
<evidence type="ECO:0000256" key="7">
    <source>
        <dbReference type="SAM" id="SignalP"/>
    </source>
</evidence>
<dbReference type="PANTHER" id="PTHR43620">
    <property type="entry name" value="GLYCEROPHOSPHORYL DIESTER PHOSPHODIESTERASE"/>
    <property type="match status" value="1"/>
</dbReference>
<dbReference type="Pfam" id="PF03009">
    <property type="entry name" value="GDPD"/>
    <property type="match status" value="2"/>
</dbReference>
<dbReference type="EMBL" id="OZ034822">
    <property type="protein sequence ID" value="CAL1414901.1"/>
    <property type="molecule type" value="Genomic_DNA"/>
</dbReference>
<feature type="chain" id="PRO_5043640349" description="glycerophosphodiester phosphodiesterase" evidence="7">
    <location>
        <begin position="18"/>
        <end position="748"/>
    </location>
</feature>
<dbReference type="GO" id="GO:0006071">
    <property type="term" value="P:glycerol metabolic process"/>
    <property type="evidence" value="ECO:0007669"/>
    <property type="project" value="UniProtKB-KW"/>
</dbReference>
<dbReference type="Gene3D" id="3.20.20.190">
    <property type="entry name" value="Phosphatidylinositol (PI) phosphodiesterase"/>
    <property type="match status" value="2"/>
</dbReference>
<dbReference type="InterPro" id="IPR030395">
    <property type="entry name" value="GP_PDE_dom"/>
</dbReference>
<evidence type="ECO:0000259" key="8">
    <source>
        <dbReference type="PROSITE" id="PS51704"/>
    </source>
</evidence>
<evidence type="ECO:0000256" key="6">
    <source>
        <dbReference type="ARBA" id="ARBA00047512"/>
    </source>
</evidence>
<evidence type="ECO:0000256" key="4">
    <source>
        <dbReference type="ARBA" id="ARBA00022801"/>
    </source>
</evidence>
<proteinExistence type="predicted"/>
<feature type="domain" description="GP-PDE" evidence="8">
    <location>
        <begin position="357"/>
        <end position="656"/>
    </location>
</feature>
<dbReference type="PANTHER" id="PTHR43620:SF44">
    <property type="entry name" value="GLYCEROPHOSPHODIESTER PHOSPHODIESTERASE GDPDL6-RELATED"/>
    <property type="match status" value="1"/>
</dbReference>
<evidence type="ECO:0000256" key="5">
    <source>
        <dbReference type="ARBA" id="ARBA00023180"/>
    </source>
</evidence>
<evidence type="ECO:0000313" key="10">
    <source>
        <dbReference type="Proteomes" id="UP001497516"/>
    </source>
</evidence>
<dbReference type="AlphaFoldDB" id="A0AAV2GWR9"/>
<evidence type="ECO:0000313" key="9">
    <source>
        <dbReference type="EMBL" id="CAL1414901.1"/>
    </source>
</evidence>
<organism evidence="9 10">
    <name type="scientific">Linum trigynum</name>
    <dbReference type="NCBI Taxonomy" id="586398"/>
    <lineage>
        <taxon>Eukaryota</taxon>
        <taxon>Viridiplantae</taxon>
        <taxon>Streptophyta</taxon>
        <taxon>Embryophyta</taxon>
        <taxon>Tracheophyta</taxon>
        <taxon>Spermatophyta</taxon>
        <taxon>Magnoliopsida</taxon>
        <taxon>eudicotyledons</taxon>
        <taxon>Gunneridae</taxon>
        <taxon>Pentapetalae</taxon>
        <taxon>rosids</taxon>
        <taxon>fabids</taxon>
        <taxon>Malpighiales</taxon>
        <taxon>Linaceae</taxon>
        <taxon>Linum</taxon>
    </lineage>
</organism>
<dbReference type="PROSITE" id="PS51704">
    <property type="entry name" value="GP_PDE"/>
    <property type="match status" value="2"/>
</dbReference>
<keyword evidence="2 7" id="KW-0732">Signal</keyword>
<keyword evidence="5" id="KW-0325">Glycoprotein</keyword>
<dbReference type="EC" id="3.1.4.46" evidence="1"/>